<name>A0A4Y8ASF7_9FLAO</name>
<reference evidence="2 3" key="1">
    <citation type="journal article" date="2011" name="J. Microbiol.">
        <title>Gramella jeungdoensis sp. nov., isolated from a solar saltern in Korea.</title>
        <authorList>
            <person name="Joung Y."/>
            <person name="Kim H."/>
            <person name="Jang T."/>
            <person name="Ahn T.S."/>
            <person name="Joh K."/>
        </authorList>
    </citation>
    <scope>NUCLEOTIDE SEQUENCE [LARGE SCALE GENOMIC DNA]</scope>
    <source>
        <strain evidence="2 3">KCTC 23123</strain>
    </source>
</reference>
<organism evidence="2 3">
    <name type="scientific">Gramella jeungdoensis</name>
    <dbReference type="NCBI Taxonomy" id="708091"/>
    <lineage>
        <taxon>Bacteria</taxon>
        <taxon>Pseudomonadati</taxon>
        <taxon>Bacteroidota</taxon>
        <taxon>Flavobacteriia</taxon>
        <taxon>Flavobacteriales</taxon>
        <taxon>Flavobacteriaceae</taxon>
        <taxon>Christiangramia</taxon>
    </lineage>
</organism>
<protein>
    <submittedName>
        <fullName evidence="2">T9SS type A sorting domain-containing protein</fullName>
    </submittedName>
</protein>
<dbReference type="AlphaFoldDB" id="A0A4Y8ASF7"/>
<proteinExistence type="predicted"/>
<dbReference type="NCBIfam" id="TIGR04183">
    <property type="entry name" value="Por_Secre_tail"/>
    <property type="match status" value="1"/>
</dbReference>
<dbReference type="EMBL" id="SNQI01000003">
    <property type="protein sequence ID" value="TEW74137.1"/>
    <property type="molecule type" value="Genomic_DNA"/>
</dbReference>
<evidence type="ECO:0000313" key="2">
    <source>
        <dbReference type="EMBL" id="TEW74137.1"/>
    </source>
</evidence>
<dbReference type="InterPro" id="IPR026444">
    <property type="entry name" value="Secre_tail"/>
</dbReference>
<keyword evidence="3" id="KW-1185">Reference proteome</keyword>
<evidence type="ECO:0000256" key="1">
    <source>
        <dbReference type="ARBA" id="ARBA00022729"/>
    </source>
</evidence>
<accession>A0A4Y8ASF7</accession>
<sequence>MLRGDVEIKTIITNGLASGVYILKLSTESAQGTKIIIKKISL</sequence>
<evidence type="ECO:0000313" key="3">
    <source>
        <dbReference type="Proteomes" id="UP000298517"/>
    </source>
</evidence>
<dbReference type="Proteomes" id="UP000298517">
    <property type="component" value="Unassembled WGS sequence"/>
</dbReference>
<comment type="caution">
    <text evidence="2">The sequence shown here is derived from an EMBL/GenBank/DDBJ whole genome shotgun (WGS) entry which is preliminary data.</text>
</comment>
<keyword evidence="1" id="KW-0732">Signal</keyword>
<gene>
    <name evidence="2" type="ORF">E2488_09375</name>
</gene>